<reference evidence="2" key="1">
    <citation type="journal article" date="2009" name="PLoS Genet.">
        <title>Sequencing, mapping, and analysis of 27,455 maize full-length cDNAs.</title>
        <authorList>
            <person name="Soderlund C."/>
            <person name="Descour A."/>
            <person name="Kudrna D."/>
            <person name="Bomhoff M."/>
            <person name="Boyd L."/>
            <person name="Currie J."/>
            <person name="Angelova A."/>
            <person name="Collura K."/>
            <person name="Wissotski M."/>
            <person name="Ashley E."/>
            <person name="Morrow D."/>
            <person name="Fernandes J."/>
            <person name="Walbot V."/>
            <person name="Yu Y."/>
        </authorList>
    </citation>
    <scope>NUCLEOTIDE SEQUENCE</scope>
    <source>
        <strain evidence="2">B73</strain>
    </source>
</reference>
<name>B4FCF1_MAIZE</name>
<evidence type="ECO:0000313" key="2">
    <source>
        <dbReference type="EMBL" id="ACF79794.1"/>
    </source>
</evidence>
<dbReference type="PANTHER" id="PTHR13690:SF80">
    <property type="entry name" value="BZIP TRANSCRIPTION FACTOR FAMILY PROTEIN-RELATED"/>
    <property type="match status" value="1"/>
</dbReference>
<organism evidence="2">
    <name type="scientific">Zea mays</name>
    <name type="common">Maize</name>
    <dbReference type="NCBI Taxonomy" id="4577"/>
    <lineage>
        <taxon>Eukaryota</taxon>
        <taxon>Viridiplantae</taxon>
        <taxon>Streptophyta</taxon>
        <taxon>Embryophyta</taxon>
        <taxon>Tracheophyta</taxon>
        <taxon>Spermatophyta</taxon>
        <taxon>Magnoliopsida</taxon>
        <taxon>Liliopsida</taxon>
        <taxon>Poales</taxon>
        <taxon>Poaceae</taxon>
        <taxon>PACMAD clade</taxon>
        <taxon>Panicoideae</taxon>
        <taxon>Andropogonodae</taxon>
        <taxon>Andropogoneae</taxon>
        <taxon>Tripsacinae</taxon>
        <taxon>Zea</taxon>
    </lineage>
</organism>
<dbReference type="EMBL" id="BT034789">
    <property type="protein sequence ID" value="ACF79794.1"/>
    <property type="molecule type" value="mRNA"/>
</dbReference>
<feature type="region of interest" description="Disordered" evidence="1">
    <location>
        <begin position="74"/>
        <end position="99"/>
    </location>
</feature>
<accession>B4FCF1</accession>
<proteinExistence type="evidence at transcript level"/>
<evidence type="ECO:0008006" key="3">
    <source>
        <dbReference type="Google" id="ProtNLM"/>
    </source>
</evidence>
<dbReference type="ExpressionAtlas" id="B4FCF1">
    <property type="expression patterns" value="baseline and differential"/>
</dbReference>
<dbReference type="PANTHER" id="PTHR13690">
    <property type="entry name" value="TRANSCRIPTION FACTOR POSF21-RELATED"/>
    <property type="match status" value="1"/>
</dbReference>
<sequence>MLQRDSAGLATQNNELKIRLQAMEQQAQLRDALNEALTAEVQRLKLATGEVTDGRMPKGLQQQMNSQMLQIQQLQVQQQAPQAQQQGQRQQQQQPQKSA</sequence>
<evidence type="ECO:0000256" key="1">
    <source>
        <dbReference type="SAM" id="MobiDB-lite"/>
    </source>
</evidence>
<protein>
    <recommendedName>
        <fullName evidence="3">Transcription factor PosF21</fullName>
    </recommendedName>
</protein>
<dbReference type="AlphaFoldDB" id="B4FCF1"/>